<comment type="caution">
    <text evidence="2">The sequence shown here is derived from an EMBL/GenBank/DDBJ whole genome shotgun (WGS) entry which is preliminary data.</text>
</comment>
<dbReference type="PROSITE" id="PS50878">
    <property type="entry name" value="RT_POL"/>
    <property type="match status" value="1"/>
</dbReference>
<protein>
    <submittedName>
        <fullName evidence="2">RNA-dependent DNA polymerase</fullName>
    </submittedName>
</protein>
<evidence type="ECO:0000313" key="2">
    <source>
        <dbReference type="EMBL" id="KJY60077.1"/>
    </source>
</evidence>
<name>A0A0F4LML0_9LACO</name>
<dbReference type="PATRIC" id="fig|303541.3.peg.1559"/>
<dbReference type="AlphaFoldDB" id="A0A0F4LML0"/>
<dbReference type="SUPFAM" id="SSF56672">
    <property type="entry name" value="DNA/RNA polymerases"/>
    <property type="match status" value="1"/>
</dbReference>
<dbReference type="InterPro" id="IPR000477">
    <property type="entry name" value="RT_dom"/>
</dbReference>
<evidence type="ECO:0000259" key="1">
    <source>
        <dbReference type="PROSITE" id="PS50878"/>
    </source>
</evidence>
<dbReference type="Pfam" id="PF00078">
    <property type="entry name" value="RVT_1"/>
    <property type="match status" value="1"/>
</dbReference>
<evidence type="ECO:0000313" key="3">
    <source>
        <dbReference type="Proteomes" id="UP000033682"/>
    </source>
</evidence>
<reference evidence="2 3" key="1">
    <citation type="submission" date="2015-01" db="EMBL/GenBank/DDBJ databases">
        <title>Comparative genomics of the lactic acid bacteria isolated from the honey bee gut.</title>
        <authorList>
            <person name="Ellegaard K.M."/>
            <person name="Tamarit D."/>
            <person name="Javelind E."/>
            <person name="Olofsson T."/>
            <person name="Andersson S.G."/>
            <person name="Vasquez A."/>
        </authorList>
    </citation>
    <scope>NUCLEOTIDE SEQUENCE [LARGE SCALE GENOMIC DNA]</scope>
    <source>
        <strain evidence="2 3">Hma11</strain>
    </source>
</reference>
<dbReference type="CDD" id="cd01646">
    <property type="entry name" value="RT_Bac_retron_I"/>
    <property type="match status" value="1"/>
</dbReference>
<dbReference type="STRING" id="303541.JF72_13870"/>
<accession>A0A0F4LML0</accession>
<dbReference type="InterPro" id="IPR043502">
    <property type="entry name" value="DNA/RNA_pol_sf"/>
</dbReference>
<proteinExistence type="predicted"/>
<sequence length="533" mass="61525">MAATHKKSVLEMDCKEAKQFFMKQESYCSLKLPEYFSFKHALEDADELLNKSEINSIQKADVKEQSVPNINCDIVINKDGKYDWRPMKIVHPIAYVDLVNTITSENNWKSINDRFATFREDKSIKCISMPLNAENIGDSDTKEIILNWWEEFEQYSISAALEYTYCVQTDITNCYGSIYTHSISWAIDGKTNAKKSRGKEKTLGEKIDQKIRNMQFGQTNGIPQGGALFDFIAEIVLGYADYQLGQKIIEEKIGEYQIIRYRDDYRIFSNSKEELDLIVKQLSDTLSELNMHFNIKKTHYTTDLITSAIKPDKLYWNSHSVSIFSNNKDADGKKICGDKTVYHMSLQKHLLEIYILSKKFPNSGSIKKALSQYIGRLDQLKELPEDYRQLISITTNIIILNPNAIMQGVAVISRIFELMEDNDSKKISDNDISEFATKILNRLYSIPNTEYLQIWLQRICVATKKDSNKYSSSLCKKVSGIINQDEKKNVQIWDSTWIGGKFEEKSVVNEEILDSVELKIPRELVDAFDQEYY</sequence>
<dbReference type="Proteomes" id="UP000033682">
    <property type="component" value="Unassembled WGS sequence"/>
</dbReference>
<dbReference type="EMBL" id="JXLG01000010">
    <property type="protein sequence ID" value="KJY60077.1"/>
    <property type="molecule type" value="Genomic_DNA"/>
</dbReference>
<dbReference type="HOGENOM" id="CLU_039715_0_0_9"/>
<feature type="domain" description="Reverse transcriptase" evidence="1">
    <location>
        <begin position="1"/>
        <end position="321"/>
    </location>
</feature>
<dbReference type="RefSeq" id="WP_046308004.1">
    <property type="nucleotide sequence ID" value="NZ_KQ034000.1"/>
</dbReference>
<keyword evidence="3" id="KW-1185">Reference proteome</keyword>
<gene>
    <name evidence="2" type="ORF">JF72_13870</name>
</gene>
<organism evidence="2 3">
    <name type="scientific">Lactobacillus apis</name>
    <dbReference type="NCBI Taxonomy" id="303541"/>
    <lineage>
        <taxon>Bacteria</taxon>
        <taxon>Bacillati</taxon>
        <taxon>Bacillota</taxon>
        <taxon>Bacilli</taxon>
        <taxon>Lactobacillales</taxon>
        <taxon>Lactobacillaceae</taxon>
        <taxon>Lactobacillus</taxon>
    </lineage>
</organism>